<dbReference type="PANTHER" id="PTHR42788:SF13">
    <property type="entry name" value="ALIPHATIC SULFONATES IMPORT ATP-BINDING PROTEIN SSUB"/>
    <property type="match status" value="1"/>
</dbReference>
<evidence type="ECO:0000256" key="3">
    <source>
        <dbReference type="ARBA" id="ARBA00022840"/>
    </source>
</evidence>
<dbReference type="InterPro" id="IPR003439">
    <property type="entry name" value="ABC_transporter-like_ATP-bd"/>
</dbReference>
<evidence type="ECO:0000259" key="5">
    <source>
        <dbReference type="PROSITE" id="PS50893"/>
    </source>
</evidence>
<dbReference type="AlphaFoldDB" id="A0A7I9VHG2"/>
<dbReference type="Gene3D" id="3.40.50.300">
    <property type="entry name" value="P-loop containing nucleotide triphosphate hydrolases"/>
    <property type="match status" value="1"/>
</dbReference>
<dbReference type="CDD" id="cd03293">
    <property type="entry name" value="ABC_NrtD_SsuB_transporters"/>
    <property type="match status" value="1"/>
</dbReference>
<dbReference type="InterPro" id="IPR017871">
    <property type="entry name" value="ABC_transporter-like_CS"/>
</dbReference>
<dbReference type="InterPro" id="IPR027417">
    <property type="entry name" value="P-loop_NTPase"/>
</dbReference>
<dbReference type="Pfam" id="PF00005">
    <property type="entry name" value="ABC_tran"/>
    <property type="match status" value="1"/>
</dbReference>
<accession>A0A7I9VHG2</accession>
<keyword evidence="7" id="KW-1185">Reference proteome</keyword>
<name>A0A7I9VHG2_9BACT</name>
<evidence type="ECO:0000256" key="4">
    <source>
        <dbReference type="SAM" id="MobiDB-lite"/>
    </source>
</evidence>
<dbReference type="PANTHER" id="PTHR42788">
    <property type="entry name" value="TAURINE IMPORT ATP-BINDING PROTEIN-RELATED"/>
    <property type="match status" value="1"/>
</dbReference>
<dbReference type="PROSITE" id="PS00211">
    <property type="entry name" value="ABC_TRANSPORTER_1"/>
    <property type="match status" value="1"/>
</dbReference>
<evidence type="ECO:0000256" key="2">
    <source>
        <dbReference type="ARBA" id="ARBA00022741"/>
    </source>
</evidence>
<proteinExistence type="predicted"/>
<dbReference type="SMART" id="SM00382">
    <property type="entry name" value="AAA"/>
    <property type="match status" value="1"/>
</dbReference>
<evidence type="ECO:0000256" key="1">
    <source>
        <dbReference type="ARBA" id="ARBA00022448"/>
    </source>
</evidence>
<keyword evidence="3" id="KW-0067">ATP-binding</keyword>
<feature type="domain" description="ABC transporter" evidence="5">
    <location>
        <begin position="27"/>
        <end position="255"/>
    </location>
</feature>
<dbReference type="InterPro" id="IPR050166">
    <property type="entry name" value="ABC_transporter_ATP-bind"/>
</dbReference>
<dbReference type="GO" id="GO:0016887">
    <property type="term" value="F:ATP hydrolysis activity"/>
    <property type="evidence" value="ECO:0007669"/>
    <property type="project" value="InterPro"/>
</dbReference>
<organism evidence="6 7">
    <name type="scientific">Anaeromyxobacter diazotrophicus</name>
    <dbReference type="NCBI Taxonomy" id="2590199"/>
    <lineage>
        <taxon>Bacteria</taxon>
        <taxon>Pseudomonadati</taxon>
        <taxon>Myxococcota</taxon>
        <taxon>Myxococcia</taxon>
        <taxon>Myxococcales</taxon>
        <taxon>Cystobacterineae</taxon>
        <taxon>Anaeromyxobacteraceae</taxon>
        <taxon>Anaeromyxobacter</taxon>
    </lineage>
</organism>
<dbReference type="PROSITE" id="PS50893">
    <property type="entry name" value="ABC_TRANSPORTER_2"/>
    <property type="match status" value="1"/>
</dbReference>
<dbReference type="EMBL" id="BJTG01000001">
    <property type="protein sequence ID" value="GEJ55821.1"/>
    <property type="molecule type" value="Genomic_DNA"/>
</dbReference>
<protein>
    <recommendedName>
        <fullName evidence="5">ABC transporter domain-containing protein</fullName>
    </recommendedName>
</protein>
<comment type="caution">
    <text evidence="6">The sequence shown here is derived from an EMBL/GenBank/DDBJ whole genome shotgun (WGS) entry which is preliminary data.</text>
</comment>
<dbReference type="SUPFAM" id="SSF52540">
    <property type="entry name" value="P-loop containing nucleoside triphosphate hydrolases"/>
    <property type="match status" value="1"/>
</dbReference>
<feature type="region of interest" description="Disordered" evidence="4">
    <location>
        <begin position="271"/>
        <end position="308"/>
    </location>
</feature>
<sequence length="308" mass="33468">MLRRLRQRLSAKNLLVPSRARQGVAKLAVRRVGHTFRNEVVALRNVDIDVHSGEFVCLLGPSGCGKSTLLYALAGLVKPSGGHISLDGRDVTGPGPDRVLMFQEPALFPWLTVRQNLVFVLRGRRLAKADAEARAAAFIERVGLHGFEGALPHELSGGMRMRVALARALAMDPAVLLMDEPFGALDAQTRASMHDLLQQIWMRDRKTVVFVTHNIREALVLGDRVVVMAGRPGRVLQDLEVRLPRPRDPDDEALVEMSRRIRAMLGRAELITDTPPPIGGRKEVADEGTAPGEGRVSGGAPPPVGAGL</sequence>
<keyword evidence="1" id="KW-0813">Transport</keyword>
<dbReference type="RefSeq" id="WP_176062669.1">
    <property type="nucleotide sequence ID" value="NZ_BJTG01000001.1"/>
</dbReference>
<keyword evidence="2" id="KW-0547">Nucleotide-binding</keyword>
<gene>
    <name evidence="6" type="ORF">AMYX_05620</name>
</gene>
<evidence type="ECO:0000313" key="6">
    <source>
        <dbReference type="EMBL" id="GEJ55821.1"/>
    </source>
</evidence>
<dbReference type="Proteomes" id="UP000503640">
    <property type="component" value="Unassembled WGS sequence"/>
</dbReference>
<dbReference type="InterPro" id="IPR003593">
    <property type="entry name" value="AAA+_ATPase"/>
</dbReference>
<dbReference type="GO" id="GO:0005524">
    <property type="term" value="F:ATP binding"/>
    <property type="evidence" value="ECO:0007669"/>
    <property type="project" value="UniProtKB-KW"/>
</dbReference>
<reference evidence="7" key="1">
    <citation type="journal article" date="2020" name="Appl. Environ. Microbiol.">
        <title>Diazotrophic Anaeromyxobacter Isolates from Soils.</title>
        <authorList>
            <person name="Masuda Y."/>
            <person name="Yamanaka H."/>
            <person name="Xu Z.X."/>
            <person name="Shiratori Y."/>
            <person name="Aono T."/>
            <person name="Amachi S."/>
            <person name="Senoo K."/>
            <person name="Itoh H."/>
        </authorList>
    </citation>
    <scope>NUCLEOTIDE SEQUENCE [LARGE SCALE GENOMIC DNA]</scope>
    <source>
        <strain evidence="7">R267</strain>
    </source>
</reference>
<evidence type="ECO:0000313" key="7">
    <source>
        <dbReference type="Proteomes" id="UP000503640"/>
    </source>
</evidence>